<keyword evidence="2" id="KW-1185">Reference proteome</keyword>
<evidence type="ECO:0000313" key="2">
    <source>
        <dbReference type="Proteomes" id="UP000828941"/>
    </source>
</evidence>
<protein>
    <submittedName>
        <fullName evidence="1">Uncharacterized protein</fullName>
    </submittedName>
</protein>
<evidence type="ECO:0000313" key="1">
    <source>
        <dbReference type="EMBL" id="KAI4332236.1"/>
    </source>
</evidence>
<name>A0ACB9NAM2_BAUVA</name>
<gene>
    <name evidence="1" type="ORF">L6164_017160</name>
</gene>
<comment type="caution">
    <text evidence="1">The sequence shown here is derived from an EMBL/GenBank/DDBJ whole genome shotgun (WGS) entry which is preliminary data.</text>
</comment>
<dbReference type="EMBL" id="CM039432">
    <property type="protein sequence ID" value="KAI4332236.1"/>
    <property type="molecule type" value="Genomic_DNA"/>
</dbReference>
<dbReference type="Proteomes" id="UP000828941">
    <property type="component" value="Chromosome 7"/>
</dbReference>
<reference evidence="1 2" key="1">
    <citation type="journal article" date="2022" name="DNA Res.">
        <title>Chromosomal-level genome assembly of the orchid tree Bauhinia variegata (Leguminosae; Cercidoideae) supports the allotetraploid origin hypothesis of Bauhinia.</title>
        <authorList>
            <person name="Zhong Y."/>
            <person name="Chen Y."/>
            <person name="Zheng D."/>
            <person name="Pang J."/>
            <person name="Liu Y."/>
            <person name="Luo S."/>
            <person name="Meng S."/>
            <person name="Qian L."/>
            <person name="Wei D."/>
            <person name="Dai S."/>
            <person name="Zhou R."/>
        </authorList>
    </citation>
    <scope>NUCLEOTIDE SEQUENCE [LARGE SCALE GENOMIC DNA]</scope>
    <source>
        <strain evidence="1">BV-YZ2020</strain>
    </source>
</reference>
<accession>A0ACB9NAM2</accession>
<organism evidence="1 2">
    <name type="scientific">Bauhinia variegata</name>
    <name type="common">Purple orchid tree</name>
    <name type="synonym">Phanera variegata</name>
    <dbReference type="NCBI Taxonomy" id="167791"/>
    <lineage>
        <taxon>Eukaryota</taxon>
        <taxon>Viridiplantae</taxon>
        <taxon>Streptophyta</taxon>
        <taxon>Embryophyta</taxon>
        <taxon>Tracheophyta</taxon>
        <taxon>Spermatophyta</taxon>
        <taxon>Magnoliopsida</taxon>
        <taxon>eudicotyledons</taxon>
        <taxon>Gunneridae</taxon>
        <taxon>Pentapetalae</taxon>
        <taxon>rosids</taxon>
        <taxon>fabids</taxon>
        <taxon>Fabales</taxon>
        <taxon>Fabaceae</taxon>
        <taxon>Cercidoideae</taxon>
        <taxon>Cercideae</taxon>
        <taxon>Bauhiniinae</taxon>
        <taxon>Bauhinia</taxon>
    </lineage>
</organism>
<sequence>MLKALTLHGLYNLRGICPEKYDPRCPSLKKLQVLDCQNLTVLRIMIGTEKGLFHLERVSLEESQQKHLILKLKELPKLKSTWTVHTPRESLSLHYLQELNVTN</sequence>
<proteinExistence type="predicted"/>